<keyword evidence="3" id="KW-1185">Reference proteome</keyword>
<keyword evidence="1" id="KW-0175">Coiled coil</keyword>
<accession>A0A914HAP8</accession>
<organism evidence="3 4">
    <name type="scientific">Globodera rostochiensis</name>
    <name type="common">Golden nematode worm</name>
    <name type="synonym">Heterodera rostochiensis</name>
    <dbReference type="NCBI Taxonomy" id="31243"/>
    <lineage>
        <taxon>Eukaryota</taxon>
        <taxon>Metazoa</taxon>
        <taxon>Ecdysozoa</taxon>
        <taxon>Nematoda</taxon>
        <taxon>Chromadorea</taxon>
        <taxon>Rhabditida</taxon>
        <taxon>Tylenchina</taxon>
        <taxon>Tylenchomorpha</taxon>
        <taxon>Tylenchoidea</taxon>
        <taxon>Heteroderidae</taxon>
        <taxon>Heteroderinae</taxon>
        <taxon>Globodera</taxon>
    </lineage>
</organism>
<feature type="transmembrane region" description="Helical" evidence="2">
    <location>
        <begin position="147"/>
        <end position="171"/>
    </location>
</feature>
<dbReference type="AlphaFoldDB" id="A0A914HAP8"/>
<evidence type="ECO:0000256" key="1">
    <source>
        <dbReference type="SAM" id="Coils"/>
    </source>
</evidence>
<keyword evidence="2" id="KW-1133">Transmembrane helix</keyword>
<reference evidence="4" key="1">
    <citation type="submission" date="2022-11" db="UniProtKB">
        <authorList>
            <consortium name="WormBaseParasite"/>
        </authorList>
    </citation>
    <scope>IDENTIFICATION</scope>
</reference>
<dbReference type="WBParaSite" id="Gr19_v10_g15771.t1">
    <property type="protein sequence ID" value="Gr19_v10_g15771.t1"/>
    <property type="gene ID" value="Gr19_v10_g15771"/>
</dbReference>
<keyword evidence="2" id="KW-0472">Membrane</keyword>
<evidence type="ECO:0000256" key="2">
    <source>
        <dbReference type="SAM" id="Phobius"/>
    </source>
</evidence>
<evidence type="ECO:0000313" key="4">
    <source>
        <dbReference type="WBParaSite" id="Gr19_v10_g15771.t1"/>
    </source>
</evidence>
<dbReference type="Proteomes" id="UP000887572">
    <property type="component" value="Unplaced"/>
</dbReference>
<name>A0A914HAP8_GLORO</name>
<proteinExistence type="predicted"/>
<sequence length="301" mass="33299">MPTQKRLSTKHGDKYRCHGRHPPTKCNRLQQKKKQYKQTMALSIRRQIGVLRKKKQMPSSVIPMSGLSLSSSTNVLSAAVLCFCPLKPKNRKCAYANQRESFHVLQNNGTFHFRSAAVANSPLGIAKLPLPPHTIKRHSRATPTTPLRAMSSATISLLLLLPVLLVLLSVFGCHATPPSQHSRTEENVLLEELVREVRKLNDRMDSALGRGGAGEEEELIVEGKRSPQGMAPSVLWNGAGDKRAQLPFSGGIYGKRSPLPFSGGIYGKRSSSHQLYRSPLIFPTLDRQTRAMPFNGGMYGR</sequence>
<feature type="coiled-coil region" evidence="1">
    <location>
        <begin position="183"/>
        <end position="210"/>
    </location>
</feature>
<keyword evidence="2" id="KW-0812">Transmembrane</keyword>
<protein>
    <submittedName>
        <fullName evidence="4">Uncharacterized protein</fullName>
    </submittedName>
</protein>
<evidence type="ECO:0000313" key="3">
    <source>
        <dbReference type="Proteomes" id="UP000887572"/>
    </source>
</evidence>